<dbReference type="RefSeq" id="WP_344115093.1">
    <property type="nucleotide sequence ID" value="NZ_BAAABW010000001.1"/>
</dbReference>
<dbReference type="InterPro" id="IPR050482">
    <property type="entry name" value="Sensor_HK_TwoCompSys"/>
</dbReference>
<dbReference type="Pfam" id="PF07730">
    <property type="entry name" value="HisKA_3"/>
    <property type="match status" value="1"/>
</dbReference>
<evidence type="ECO:0000313" key="5">
    <source>
        <dbReference type="EMBL" id="GAA0329774.1"/>
    </source>
</evidence>
<gene>
    <name evidence="5" type="ORF">GCM10010319_02270</name>
</gene>
<keyword evidence="3" id="KW-0902">Two-component regulatory system</keyword>
<dbReference type="SUPFAM" id="SSF55874">
    <property type="entry name" value="ATPase domain of HSP90 chaperone/DNA topoisomerase II/histidine kinase"/>
    <property type="match status" value="1"/>
</dbReference>
<sequence length="395" mass="42861">MIASWPLTARILGLQAGLGLVGLAGEPHAACSFPSLATWAVCLTVLLGLQWLHSTPSHCARLRKWKPMTLALHAVCTFLPMAVWEAEWPGMAGFLAGTAANTLGRRSGWAAFAATAVCSWVMARVVEPHALDSWVALATTVTIGLVVRGALRDVRLTARIRADILAMDRRARQEECERIARELHDRFTNPLTAVTLKSEMTRRALPEEQERTRRQLQDIASLTREVLTELRATAGGYRDLSLRDELEYARRLLTDTGIEVAVWNDVPAPDRAAAEVLAIAVREGVANMLRHSDATRCSIQVRQLYDGGTLLTMGNDGIRPADSEAASTGAGLHNLSLRATSIGGTARATVLPKGWFTLTVTCPAPLTERLTAMRAAATRLPGPGAPRPDAYERRA</sequence>
<proteinExistence type="predicted"/>
<evidence type="ECO:0000313" key="6">
    <source>
        <dbReference type="Proteomes" id="UP001500063"/>
    </source>
</evidence>
<feature type="domain" description="Signal transduction histidine kinase subgroup 3 dimerisation and phosphoacceptor" evidence="4">
    <location>
        <begin position="177"/>
        <end position="239"/>
    </location>
</feature>
<reference evidence="6" key="1">
    <citation type="journal article" date="2019" name="Int. J. Syst. Evol. Microbiol.">
        <title>The Global Catalogue of Microorganisms (GCM) 10K type strain sequencing project: providing services to taxonomists for standard genome sequencing and annotation.</title>
        <authorList>
            <consortium name="The Broad Institute Genomics Platform"/>
            <consortium name="The Broad Institute Genome Sequencing Center for Infectious Disease"/>
            <person name="Wu L."/>
            <person name="Ma J."/>
        </authorList>
    </citation>
    <scope>NUCLEOTIDE SEQUENCE [LARGE SCALE GENOMIC DNA]</scope>
    <source>
        <strain evidence="6">JCM 4565</strain>
    </source>
</reference>
<dbReference type="InterPro" id="IPR036890">
    <property type="entry name" value="HATPase_C_sf"/>
</dbReference>
<dbReference type="Gene3D" id="3.30.565.10">
    <property type="entry name" value="Histidine kinase-like ATPase, C-terminal domain"/>
    <property type="match status" value="1"/>
</dbReference>
<evidence type="ECO:0000256" key="2">
    <source>
        <dbReference type="ARBA" id="ARBA00022777"/>
    </source>
</evidence>
<dbReference type="PANTHER" id="PTHR24421">
    <property type="entry name" value="NITRATE/NITRITE SENSOR PROTEIN NARX-RELATED"/>
    <property type="match status" value="1"/>
</dbReference>
<comment type="caution">
    <text evidence="5">The sequence shown here is derived from an EMBL/GenBank/DDBJ whole genome shotgun (WGS) entry which is preliminary data.</text>
</comment>
<evidence type="ECO:0000259" key="4">
    <source>
        <dbReference type="Pfam" id="PF07730"/>
    </source>
</evidence>
<dbReference type="EMBL" id="BAAABW010000001">
    <property type="protein sequence ID" value="GAA0329774.1"/>
    <property type="molecule type" value="Genomic_DNA"/>
</dbReference>
<dbReference type="Proteomes" id="UP001500063">
    <property type="component" value="Unassembled WGS sequence"/>
</dbReference>
<dbReference type="InterPro" id="IPR011712">
    <property type="entry name" value="Sig_transdc_His_kin_sub3_dim/P"/>
</dbReference>
<organism evidence="5 6">
    <name type="scientific">Streptomyces blastmyceticus</name>
    <dbReference type="NCBI Taxonomy" id="68180"/>
    <lineage>
        <taxon>Bacteria</taxon>
        <taxon>Bacillati</taxon>
        <taxon>Actinomycetota</taxon>
        <taxon>Actinomycetes</taxon>
        <taxon>Kitasatosporales</taxon>
        <taxon>Streptomycetaceae</taxon>
        <taxon>Streptomyces</taxon>
    </lineage>
</organism>
<name>A0ABP3G052_9ACTN</name>
<accession>A0ABP3G052</accession>
<dbReference type="Gene3D" id="1.20.5.1930">
    <property type="match status" value="1"/>
</dbReference>
<dbReference type="PANTHER" id="PTHR24421:SF63">
    <property type="entry name" value="SENSOR HISTIDINE KINASE DESK"/>
    <property type="match status" value="1"/>
</dbReference>
<keyword evidence="2" id="KW-0418">Kinase</keyword>
<keyword evidence="6" id="KW-1185">Reference proteome</keyword>
<protein>
    <recommendedName>
        <fullName evidence="4">Signal transduction histidine kinase subgroup 3 dimerisation and phosphoacceptor domain-containing protein</fullName>
    </recommendedName>
</protein>
<evidence type="ECO:0000256" key="1">
    <source>
        <dbReference type="ARBA" id="ARBA00022679"/>
    </source>
</evidence>
<keyword evidence="1" id="KW-0808">Transferase</keyword>
<evidence type="ECO:0000256" key="3">
    <source>
        <dbReference type="ARBA" id="ARBA00023012"/>
    </source>
</evidence>